<dbReference type="Proteomes" id="UP000316621">
    <property type="component" value="Chromosome 7"/>
</dbReference>
<dbReference type="FunFam" id="1.25.40.10:FF:000470">
    <property type="entry name" value="Pentatricopeptide repeat-containing protein At5g66520"/>
    <property type="match status" value="1"/>
</dbReference>
<proteinExistence type="predicted"/>
<organism evidence="3 4">
    <name type="scientific">Papaver somniferum</name>
    <name type="common">Opium poppy</name>
    <dbReference type="NCBI Taxonomy" id="3469"/>
    <lineage>
        <taxon>Eukaryota</taxon>
        <taxon>Viridiplantae</taxon>
        <taxon>Streptophyta</taxon>
        <taxon>Embryophyta</taxon>
        <taxon>Tracheophyta</taxon>
        <taxon>Spermatophyta</taxon>
        <taxon>Magnoliopsida</taxon>
        <taxon>Ranunculales</taxon>
        <taxon>Papaveraceae</taxon>
        <taxon>Papaveroideae</taxon>
        <taxon>Papaver</taxon>
    </lineage>
</organism>
<dbReference type="AlphaFoldDB" id="A0A4Y7KBT5"/>
<feature type="repeat" description="PPR" evidence="2">
    <location>
        <begin position="201"/>
        <end position="235"/>
    </location>
</feature>
<protein>
    <recommendedName>
        <fullName evidence="5">Pentacotripeptide-repeat region of PRORP domain-containing protein</fullName>
    </recommendedName>
</protein>
<dbReference type="Pfam" id="PF13041">
    <property type="entry name" value="PPR_2"/>
    <property type="match status" value="2"/>
</dbReference>
<dbReference type="FunFam" id="1.25.40.10:FF:000090">
    <property type="entry name" value="Pentatricopeptide repeat-containing protein, chloroplastic"/>
    <property type="match status" value="1"/>
</dbReference>
<dbReference type="OMA" id="IRCYCIC"/>
<keyword evidence="1" id="KW-0677">Repeat</keyword>
<dbReference type="Gramene" id="RZC70286">
    <property type="protein sequence ID" value="RZC70286"/>
    <property type="gene ID" value="C5167_033413"/>
</dbReference>
<dbReference type="NCBIfam" id="TIGR00756">
    <property type="entry name" value="PPR"/>
    <property type="match status" value="5"/>
</dbReference>
<feature type="repeat" description="PPR" evidence="2">
    <location>
        <begin position="302"/>
        <end position="336"/>
    </location>
</feature>
<name>A0A4Y7KBT5_PAPSO</name>
<dbReference type="Pfam" id="PF01535">
    <property type="entry name" value="PPR"/>
    <property type="match status" value="3"/>
</dbReference>
<keyword evidence="4" id="KW-1185">Reference proteome</keyword>
<evidence type="ECO:0000256" key="1">
    <source>
        <dbReference type="ARBA" id="ARBA00022737"/>
    </source>
</evidence>
<feature type="repeat" description="PPR" evidence="2">
    <location>
        <begin position="236"/>
        <end position="270"/>
    </location>
</feature>
<dbReference type="PANTHER" id="PTHR47928">
    <property type="entry name" value="REPEAT-CONTAINING PROTEIN, PUTATIVE-RELATED"/>
    <property type="match status" value="1"/>
</dbReference>
<dbReference type="Gene3D" id="1.25.40.10">
    <property type="entry name" value="Tetratricopeptide repeat domain"/>
    <property type="match status" value="3"/>
</dbReference>
<accession>A0A4Y7KBT5</accession>
<gene>
    <name evidence="3" type="ORF">C5167_033413</name>
</gene>
<feature type="repeat" description="PPR" evidence="2">
    <location>
        <begin position="100"/>
        <end position="134"/>
    </location>
</feature>
<evidence type="ECO:0000313" key="3">
    <source>
        <dbReference type="EMBL" id="RZC70286.1"/>
    </source>
</evidence>
<dbReference type="PROSITE" id="PS51375">
    <property type="entry name" value="PPR"/>
    <property type="match status" value="4"/>
</dbReference>
<dbReference type="InterPro" id="IPR011990">
    <property type="entry name" value="TPR-like_helical_dom_sf"/>
</dbReference>
<evidence type="ECO:0000313" key="4">
    <source>
        <dbReference type="Proteomes" id="UP000316621"/>
    </source>
</evidence>
<reference evidence="3 4" key="1">
    <citation type="journal article" date="2018" name="Science">
        <title>The opium poppy genome and morphinan production.</title>
        <authorList>
            <person name="Guo L."/>
            <person name="Winzer T."/>
            <person name="Yang X."/>
            <person name="Li Y."/>
            <person name="Ning Z."/>
            <person name="He Z."/>
            <person name="Teodor R."/>
            <person name="Lu Y."/>
            <person name="Bowser T.A."/>
            <person name="Graham I.A."/>
            <person name="Ye K."/>
        </authorList>
    </citation>
    <scope>NUCLEOTIDE SEQUENCE [LARGE SCALE GENOMIC DNA]</scope>
    <source>
        <strain evidence="4">cv. HN1</strain>
        <tissue evidence="3">Leaves</tissue>
    </source>
</reference>
<evidence type="ECO:0008006" key="5">
    <source>
        <dbReference type="Google" id="ProtNLM"/>
    </source>
</evidence>
<dbReference type="InterPro" id="IPR050421">
    <property type="entry name" value="PPR"/>
</dbReference>
<dbReference type="PANTHER" id="PTHR47928:SF95">
    <property type="entry name" value="OS11G0483950 PROTEIN"/>
    <property type="match status" value="1"/>
</dbReference>
<sequence length="419" mass="46265">MMFSADGMFLPKPRLFKRQSFNFLASFHPQKSAPKPPHLPLLADKCTSMNQLKQIHAQMIVSDRIHDDYAASRIISFCALSDSGDLNYALKVFNTTRAPNSFMFNTMIRAQASSSNPFEAIILYIKMRKLGLIPGKYTFPFVLKACINCCSLNPSKQIHADVVKFGLELDMYIVNGLIRCYCICGDMGAARKLFEEVPEWKLLIWTAIISGYARNFCSNEALALFDQMLGQGVEPDAATLSSVLSACARSGSLEMGKQVHVYIKEKRIEVGLILGTALVDMYAKNGEISVARSLFDKMAERNTASWNAMICGLAVHGHAEEAFRLFQEMQKAKIAPNYVTFVGVLSACCHAGLLEVGKEIFLSMKRVYGIEPGIEHYGCMVNLLGRGGKLAEAEELINGMLCEPDIVVLGALLGACKDH</sequence>
<dbReference type="EMBL" id="CM010721">
    <property type="protein sequence ID" value="RZC70286.1"/>
    <property type="molecule type" value="Genomic_DNA"/>
</dbReference>
<dbReference type="InterPro" id="IPR002885">
    <property type="entry name" value="PPR_rpt"/>
</dbReference>
<evidence type="ECO:0000256" key="2">
    <source>
        <dbReference type="PROSITE-ProRule" id="PRU00708"/>
    </source>
</evidence>